<evidence type="ECO:0000256" key="1">
    <source>
        <dbReference type="SAM" id="SignalP"/>
    </source>
</evidence>
<dbReference type="Pfam" id="PF03663">
    <property type="entry name" value="Glyco_hydro_76"/>
    <property type="match status" value="1"/>
</dbReference>
<dbReference type="PANTHER" id="PTHR47791">
    <property type="entry name" value="MEIOTICALLY UP-REGULATED GENE 191 PROTEIN"/>
    <property type="match status" value="1"/>
</dbReference>
<dbReference type="SUPFAM" id="SSF48208">
    <property type="entry name" value="Six-hairpin glycosidases"/>
    <property type="match status" value="1"/>
</dbReference>
<dbReference type="InterPro" id="IPR008928">
    <property type="entry name" value="6-hairpin_glycosidase_sf"/>
</dbReference>
<name>A0ABV1GXS5_9BACT</name>
<dbReference type="PIRSF" id="PIRSF021505">
    <property type="entry name" value="O_gly_hdrol"/>
    <property type="match status" value="1"/>
</dbReference>
<accession>A0ABV1GXS5</accession>
<dbReference type="Proteomes" id="UP001460202">
    <property type="component" value="Unassembled WGS sequence"/>
</dbReference>
<proteinExistence type="predicted"/>
<feature type="signal peptide" evidence="1">
    <location>
        <begin position="1"/>
        <end position="24"/>
    </location>
</feature>
<gene>
    <name evidence="2" type="ORF">WMO46_09710</name>
</gene>
<dbReference type="InterPro" id="IPR014512">
    <property type="entry name" value="O_gly_hydro"/>
</dbReference>
<reference evidence="2 3" key="1">
    <citation type="submission" date="2024-03" db="EMBL/GenBank/DDBJ databases">
        <title>Human intestinal bacterial collection.</title>
        <authorList>
            <person name="Pauvert C."/>
            <person name="Hitch T.C.A."/>
            <person name="Clavel T."/>
        </authorList>
    </citation>
    <scope>NUCLEOTIDE SEQUENCE [LARGE SCALE GENOMIC DNA]</scope>
    <source>
        <strain evidence="2 3">CLA-KB-H122</strain>
    </source>
</reference>
<dbReference type="Gene3D" id="1.50.10.20">
    <property type="match status" value="1"/>
</dbReference>
<evidence type="ECO:0000313" key="2">
    <source>
        <dbReference type="EMBL" id="MEQ2545222.1"/>
    </source>
</evidence>
<dbReference type="PANTHER" id="PTHR47791:SF4">
    <property type="entry name" value="(PUTATIVE SECRETED PROTEIN)-RELATED"/>
    <property type="match status" value="1"/>
</dbReference>
<dbReference type="GO" id="GO:0016787">
    <property type="term" value="F:hydrolase activity"/>
    <property type="evidence" value="ECO:0007669"/>
    <property type="project" value="UniProtKB-KW"/>
</dbReference>
<keyword evidence="2" id="KW-0378">Hydrolase</keyword>
<dbReference type="InterPro" id="IPR053169">
    <property type="entry name" value="MUG_Protein"/>
</dbReference>
<dbReference type="EMBL" id="JBBMFL010000010">
    <property type="protein sequence ID" value="MEQ2545222.1"/>
    <property type="molecule type" value="Genomic_DNA"/>
</dbReference>
<dbReference type="RefSeq" id="WP_349094272.1">
    <property type="nucleotide sequence ID" value="NZ_JBBMFL010000010.1"/>
</dbReference>
<keyword evidence="1" id="KW-0732">Signal</keyword>
<keyword evidence="3" id="KW-1185">Reference proteome</keyword>
<protein>
    <submittedName>
        <fullName evidence="2">Glycoside hydrolase family 76 protein</fullName>
    </submittedName>
</protein>
<sequence length="391" mass="44061">MLFPKRPVFALFFCAVLVSGSAAAQRGEYAARATAMLDSLYTYYSVPGTRLLRENYPDDGAYKATYLAGESAANEFSYLWPFSGTLSAVAALVETEGWERFGPLLDSVVLPGLREYADDRRRPFAYASYIRSAPASDRFYDDNIWLGIDFADLYAATRQRRFLDEAERIWLFVASGTDDRLGGGIYWCEQKKGSKNTCSNAPGAVLALKLYLATGREEYLEQGRALYEWTRKRLLDRSDDLYFDNISLKGAVNKAKFSYNSGQMIQAGALLHRITGKKRYLAEAQQTAAACLTHFFRPVHKPGGGSVRILRRDKIWFDAVMLRGFIELSREDGRQTGLDAFRQTLDHAWTCSRDCRGLLADWSGRGREGRKWLLSQAALAEMFARMADVAE</sequence>
<evidence type="ECO:0000313" key="3">
    <source>
        <dbReference type="Proteomes" id="UP001460202"/>
    </source>
</evidence>
<dbReference type="InterPro" id="IPR005198">
    <property type="entry name" value="Glyco_hydro_76"/>
</dbReference>
<organism evidence="2 3">
    <name type="scientific">Alistipes intestinihominis</name>
    <dbReference type="NCBI Taxonomy" id="3133172"/>
    <lineage>
        <taxon>Bacteria</taxon>
        <taxon>Pseudomonadati</taxon>
        <taxon>Bacteroidota</taxon>
        <taxon>Bacteroidia</taxon>
        <taxon>Bacteroidales</taxon>
        <taxon>Rikenellaceae</taxon>
        <taxon>Alistipes</taxon>
    </lineage>
</organism>
<feature type="chain" id="PRO_5045138738" evidence="1">
    <location>
        <begin position="25"/>
        <end position="391"/>
    </location>
</feature>
<comment type="caution">
    <text evidence="2">The sequence shown here is derived from an EMBL/GenBank/DDBJ whole genome shotgun (WGS) entry which is preliminary data.</text>
</comment>